<comment type="caution">
    <text evidence="1">The sequence shown here is derived from an EMBL/GenBank/DDBJ whole genome shotgun (WGS) entry which is preliminary data.</text>
</comment>
<reference evidence="1" key="1">
    <citation type="submission" date="2021-01" db="EMBL/GenBank/DDBJ databases">
        <authorList>
            <person name="Kaushik A."/>
        </authorList>
    </citation>
    <scope>NUCLEOTIDE SEQUENCE</scope>
    <source>
        <strain evidence="1">AG3-1AP</strain>
    </source>
</reference>
<feature type="non-terminal residue" evidence="1">
    <location>
        <position position="1"/>
    </location>
</feature>
<dbReference type="Proteomes" id="UP000663831">
    <property type="component" value="Unassembled WGS sequence"/>
</dbReference>
<accession>A0A8H3B917</accession>
<sequence length="38" mass="4170">MTQSTEFTIPPNMQTALIGVAHYKGLSGKMLLSYPNQT</sequence>
<evidence type="ECO:0000313" key="2">
    <source>
        <dbReference type="Proteomes" id="UP000663831"/>
    </source>
</evidence>
<dbReference type="EMBL" id="CAJMWV010001975">
    <property type="protein sequence ID" value="CAE6450719.1"/>
    <property type="molecule type" value="Genomic_DNA"/>
</dbReference>
<organism evidence="1 2">
    <name type="scientific">Rhizoctonia solani</name>
    <dbReference type="NCBI Taxonomy" id="456999"/>
    <lineage>
        <taxon>Eukaryota</taxon>
        <taxon>Fungi</taxon>
        <taxon>Dikarya</taxon>
        <taxon>Basidiomycota</taxon>
        <taxon>Agaricomycotina</taxon>
        <taxon>Agaricomycetes</taxon>
        <taxon>Cantharellales</taxon>
        <taxon>Ceratobasidiaceae</taxon>
        <taxon>Rhizoctonia</taxon>
    </lineage>
</organism>
<gene>
    <name evidence="1" type="ORF">RDB_LOCUS66041</name>
</gene>
<name>A0A8H3B917_9AGAM</name>
<evidence type="ECO:0000313" key="1">
    <source>
        <dbReference type="EMBL" id="CAE6450719.1"/>
    </source>
</evidence>
<proteinExistence type="predicted"/>
<protein>
    <submittedName>
        <fullName evidence="1">Uncharacterized protein</fullName>
    </submittedName>
</protein>
<dbReference type="AlphaFoldDB" id="A0A8H3B917"/>